<evidence type="ECO:0000259" key="8">
    <source>
        <dbReference type="Pfam" id="PF01120"/>
    </source>
</evidence>
<dbReference type="Proteomes" id="UP000267268">
    <property type="component" value="Chromosome 1"/>
</dbReference>
<comment type="similarity">
    <text evidence="2">Belongs to the glycosyl hydrolase 29 family.</text>
</comment>
<dbReference type="Pfam" id="PF16757">
    <property type="entry name" value="Fucosidase_C"/>
    <property type="match status" value="1"/>
</dbReference>
<dbReference type="PANTHER" id="PTHR10030:SF37">
    <property type="entry name" value="ALPHA-L-FUCOSIDASE-RELATED"/>
    <property type="match status" value="1"/>
</dbReference>
<dbReference type="PIRSF" id="PIRSF001092">
    <property type="entry name" value="Alpha-L-fucosidase"/>
    <property type="match status" value="1"/>
</dbReference>
<feature type="domain" description="Glycoside hydrolase family 29 N-terminal" evidence="8">
    <location>
        <begin position="19"/>
        <end position="388"/>
    </location>
</feature>
<proteinExistence type="inferred from homology"/>
<keyword evidence="11" id="KW-1185">Reference proteome</keyword>
<evidence type="ECO:0000313" key="11">
    <source>
        <dbReference type="Proteomes" id="UP000267268"/>
    </source>
</evidence>
<dbReference type="SUPFAM" id="SSF51445">
    <property type="entry name" value="(Trans)glycosidases"/>
    <property type="match status" value="1"/>
</dbReference>
<dbReference type="GO" id="GO:0004560">
    <property type="term" value="F:alpha-L-fucosidase activity"/>
    <property type="evidence" value="ECO:0007669"/>
    <property type="project" value="InterPro"/>
</dbReference>
<name>A0A3S9P767_9BACT</name>
<sequence length="510" mass="58766">MRNSVTLLLFVLLASCTVQKDKKMVNKISFDDNWESLQQYQEPEWFKDAKFGIFVHWGVYAVPANSSEWYPRFMYMDSVVWNPDGEVSKIGATQANKYHLKTYGTLDKFGYKDFIPMFKGENFNAKEWVQLFKQSGAKYIIPVADHHDGFAMYNSKHTRWNAVNMGPKKDILGELTKEARANKMKIGASTHFAFNWNYYTYKEGFDTVDPNFSDLYSRPHPHYAPADQEFLAHWWDRTKDIIDNYKPDLLYFDFYSDKEEFTSYHPKIASYLYNKGIEWKRDVVLQSKNYKKITFPEGTHILDIERGKMADISPRSWQTCTSIGTNSWGYVKNWKSKDANTLIDDLVDIVSKNGNMLLNVGPKADGTIPADQVAILNEIGDWLSINGKAIYGSRPWKIFGDGPTEVATGHHSEDSNTTLTANDFRFTTNNGRLYTIAMDWPRSGELNIQALKLGSEYTLAEIKEVTLLGHDTPLTWTQGKDDLNVVLPKEKPCDYAFVLEVKFKNEKHLM</sequence>
<gene>
    <name evidence="10" type="ORF">EI427_17705</name>
</gene>
<dbReference type="InterPro" id="IPR013780">
    <property type="entry name" value="Glyco_hydro_b"/>
</dbReference>
<dbReference type="GO" id="GO:0016139">
    <property type="term" value="P:glycoside catabolic process"/>
    <property type="evidence" value="ECO:0007669"/>
    <property type="project" value="TreeGrafter"/>
</dbReference>
<accession>A0A3S9P767</accession>
<dbReference type="Pfam" id="PF01120">
    <property type="entry name" value="Alpha_L_fucos"/>
    <property type="match status" value="1"/>
</dbReference>
<evidence type="ECO:0000256" key="1">
    <source>
        <dbReference type="ARBA" id="ARBA00004071"/>
    </source>
</evidence>
<feature type="domain" description="Alpha-L-fucosidase C-terminal" evidence="9">
    <location>
        <begin position="422"/>
        <end position="501"/>
    </location>
</feature>
<evidence type="ECO:0000256" key="2">
    <source>
        <dbReference type="ARBA" id="ARBA00007951"/>
    </source>
</evidence>
<feature type="site" description="May be important for catalysis" evidence="7">
    <location>
        <position position="320"/>
    </location>
</feature>
<keyword evidence="6" id="KW-0326">Glycosidase</keyword>
<dbReference type="GO" id="GO:0006004">
    <property type="term" value="P:fucose metabolic process"/>
    <property type="evidence" value="ECO:0007669"/>
    <property type="project" value="InterPro"/>
</dbReference>
<dbReference type="EC" id="3.2.1.51" evidence="3"/>
<dbReference type="InterPro" id="IPR000933">
    <property type="entry name" value="Glyco_hydro_29"/>
</dbReference>
<dbReference type="Gene3D" id="3.20.20.80">
    <property type="entry name" value="Glycosidases"/>
    <property type="match status" value="1"/>
</dbReference>
<dbReference type="OrthoDB" id="974797at2"/>
<dbReference type="AlphaFoldDB" id="A0A3S9P767"/>
<reference evidence="10 11" key="1">
    <citation type="submission" date="2018-12" db="EMBL/GenBank/DDBJ databases">
        <title>Flammeovirga pectinis sp. nov., isolated from the gut of the Korean scallop, Patinopecten yessoensis.</title>
        <authorList>
            <person name="Bae J.-W."/>
            <person name="Jeong Y.-S."/>
            <person name="Kang W."/>
        </authorList>
    </citation>
    <scope>NUCLEOTIDE SEQUENCE [LARGE SCALE GENOMIC DNA]</scope>
    <source>
        <strain evidence="10 11">L12M1</strain>
    </source>
</reference>
<keyword evidence="5" id="KW-0378">Hydrolase</keyword>
<evidence type="ECO:0000313" key="10">
    <source>
        <dbReference type="EMBL" id="AZQ63993.1"/>
    </source>
</evidence>
<dbReference type="SMART" id="SM00812">
    <property type="entry name" value="Alpha_L_fucos"/>
    <property type="match status" value="1"/>
</dbReference>
<dbReference type="InterPro" id="IPR016286">
    <property type="entry name" value="FUC_metazoa-typ"/>
</dbReference>
<dbReference type="PRINTS" id="PR00741">
    <property type="entry name" value="GLHYDRLASE29"/>
</dbReference>
<evidence type="ECO:0000256" key="6">
    <source>
        <dbReference type="ARBA" id="ARBA00023295"/>
    </source>
</evidence>
<evidence type="ECO:0000259" key="9">
    <source>
        <dbReference type="Pfam" id="PF16757"/>
    </source>
</evidence>
<evidence type="ECO:0000256" key="5">
    <source>
        <dbReference type="ARBA" id="ARBA00022801"/>
    </source>
</evidence>
<evidence type="ECO:0000256" key="3">
    <source>
        <dbReference type="ARBA" id="ARBA00012662"/>
    </source>
</evidence>
<evidence type="ECO:0000256" key="4">
    <source>
        <dbReference type="ARBA" id="ARBA00022729"/>
    </source>
</evidence>
<dbReference type="InterPro" id="IPR057739">
    <property type="entry name" value="Glyco_hydro_29_N"/>
</dbReference>
<dbReference type="InterPro" id="IPR017853">
    <property type="entry name" value="GH"/>
</dbReference>
<dbReference type="PROSITE" id="PS51257">
    <property type="entry name" value="PROKAR_LIPOPROTEIN"/>
    <property type="match status" value="1"/>
</dbReference>
<protein>
    <recommendedName>
        <fullName evidence="3">alpha-L-fucosidase</fullName>
        <ecNumber evidence="3">3.2.1.51</ecNumber>
    </recommendedName>
</protein>
<dbReference type="EMBL" id="CP034562">
    <property type="protein sequence ID" value="AZQ63993.1"/>
    <property type="molecule type" value="Genomic_DNA"/>
</dbReference>
<evidence type="ECO:0000256" key="7">
    <source>
        <dbReference type="PIRSR" id="PIRSR001092-1"/>
    </source>
</evidence>
<comment type="function">
    <text evidence="1">Alpha-L-fucosidase is responsible for hydrolyzing the alpha-1,6-linked fucose joined to the reducing-end N-acetylglucosamine of the carbohydrate moieties of glycoproteins.</text>
</comment>
<dbReference type="Gene3D" id="2.60.40.1180">
    <property type="entry name" value="Golgi alpha-mannosidase II"/>
    <property type="match status" value="1"/>
</dbReference>
<organism evidence="10 11">
    <name type="scientific">Flammeovirga pectinis</name>
    <dbReference type="NCBI Taxonomy" id="2494373"/>
    <lineage>
        <taxon>Bacteria</taxon>
        <taxon>Pseudomonadati</taxon>
        <taxon>Bacteroidota</taxon>
        <taxon>Cytophagia</taxon>
        <taxon>Cytophagales</taxon>
        <taxon>Flammeovirgaceae</taxon>
        <taxon>Flammeovirga</taxon>
    </lineage>
</organism>
<dbReference type="InterPro" id="IPR031919">
    <property type="entry name" value="Fucosidase_C"/>
</dbReference>
<dbReference type="GO" id="GO:0005764">
    <property type="term" value="C:lysosome"/>
    <property type="evidence" value="ECO:0007669"/>
    <property type="project" value="TreeGrafter"/>
</dbReference>
<dbReference type="KEGG" id="fll:EI427_17705"/>
<dbReference type="PANTHER" id="PTHR10030">
    <property type="entry name" value="ALPHA-L-FUCOSIDASE"/>
    <property type="match status" value="1"/>
</dbReference>
<keyword evidence="4" id="KW-0732">Signal</keyword>